<dbReference type="PANTHER" id="PTHR45138">
    <property type="entry name" value="REGULATORY COMPONENTS OF SENSORY TRANSDUCTION SYSTEM"/>
    <property type="match status" value="1"/>
</dbReference>
<dbReference type="PANTHER" id="PTHR45138:SF9">
    <property type="entry name" value="DIGUANYLATE CYCLASE DGCM-RELATED"/>
    <property type="match status" value="1"/>
</dbReference>
<evidence type="ECO:0000256" key="2">
    <source>
        <dbReference type="ARBA" id="ARBA00034247"/>
    </source>
</evidence>
<gene>
    <name evidence="4" type="primary">kdtA</name>
    <name evidence="4" type="ORF">NCTC12475_01687</name>
</gene>
<keyword evidence="5" id="KW-1185">Reference proteome</keyword>
<proteinExistence type="predicted"/>
<dbReference type="GO" id="GO:0052621">
    <property type="term" value="F:diguanylate cyclase activity"/>
    <property type="evidence" value="ECO:0007669"/>
    <property type="project" value="UniProtKB-EC"/>
</dbReference>
<protein>
    <recommendedName>
        <fullName evidence="1">diguanylate cyclase</fullName>
        <ecNumber evidence="1">2.7.7.65</ecNumber>
    </recommendedName>
</protein>
<evidence type="ECO:0000313" key="5">
    <source>
        <dbReference type="Proteomes" id="UP000254920"/>
    </source>
</evidence>
<dbReference type="InterPro" id="IPR000160">
    <property type="entry name" value="GGDEF_dom"/>
</dbReference>
<dbReference type="InterPro" id="IPR050469">
    <property type="entry name" value="Diguanylate_Cyclase"/>
</dbReference>
<organism evidence="4 5">
    <name type="scientific">Campylobacter sputorum subsp. sputorum</name>
    <dbReference type="NCBI Taxonomy" id="32024"/>
    <lineage>
        <taxon>Bacteria</taxon>
        <taxon>Pseudomonadati</taxon>
        <taxon>Campylobacterota</taxon>
        <taxon>Epsilonproteobacteria</taxon>
        <taxon>Campylobacterales</taxon>
        <taxon>Campylobacteraceae</taxon>
        <taxon>Campylobacter</taxon>
    </lineage>
</organism>
<dbReference type="InterPro" id="IPR043128">
    <property type="entry name" value="Rev_trsase/Diguanyl_cyclase"/>
</dbReference>
<dbReference type="Pfam" id="PF00990">
    <property type="entry name" value="GGDEF"/>
    <property type="match status" value="1"/>
</dbReference>
<dbReference type="GeneID" id="93090325"/>
<dbReference type="InterPro" id="IPR029787">
    <property type="entry name" value="Nucleotide_cyclase"/>
</dbReference>
<name>A0A381DLU5_9BACT</name>
<keyword evidence="4" id="KW-0808">Transferase</keyword>
<dbReference type="PROSITE" id="PS50887">
    <property type="entry name" value="GGDEF"/>
    <property type="match status" value="1"/>
</dbReference>
<dbReference type="EMBL" id="UFVD01000001">
    <property type="protein sequence ID" value="SUX11461.1"/>
    <property type="molecule type" value="Genomic_DNA"/>
</dbReference>
<dbReference type="Gene3D" id="3.30.70.270">
    <property type="match status" value="1"/>
</dbReference>
<dbReference type="CDD" id="cd01949">
    <property type="entry name" value="GGDEF"/>
    <property type="match status" value="1"/>
</dbReference>
<reference evidence="4 5" key="1">
    <citation type="submission" date="2018-06" db="EMBL/GenBank/DDBJ databases">
        <authorList>
            <consortium name="Pathogen Informatics"/>
            <person name="Doyle S."/>
        </authorList>
    </citation>
    <scope>NUCLEOTIDE SEQUENCE [LARGE SCALE GENOMIC DNA]</scope>
    <source>
        <strain evidence="4 5">NCTC12475</strain>
    </source>
</reference>
<dbReference type="Proteomes" id="UP000254920">
    <property type="component" value="Unassembled WGS sequence"/>
</dbReference>
<sequence>MERISNIFLNKPKHVGIVCFFIFFIIISIPIIYTYEKRNSLEYEEFRHHLGMAAYALSFSVNPNLHKIVEDEQNASSDNYQKVTAPLFDFFALYREVYDIYTVVERDGKKYYVLDVANAQNAIAKDPIASPAKIMKELVETDNSDNWFELVESGKVYVNKDFETDNYGTFLSAIAPVYDENQTFIAAIGIDVSIEKYQEIMQKTRNIFILTIIMAAMISILMSIIVIALINYVKLVYYRFQKVSNSDRLTGVYNRFVFIDIFTREINRVQRNKDNLYLIFLDIDNFKGFNDKYGHSVGDDIIIFTAKKIVNTVRKIDIVSRYGGDEFLISICGASDEFIKDIIDRVMNQKYDFVYAVNKNGIEEKLVVNFSVGYTKYKDGDTFETMLERADRGLYISKDFGKHRATFVEK</sequence>
<dbReference type="SMART" id="SM00267">
    <property type="entry name" value="GGDEF"/>
    <property type="match status" value="1"/>
</dbReference>
<dbReference type="NCBIfam" id="TIGR00254">
    <property type="entry name" value="GGDEF"/>
    <property type="match status" value="1"/>
</dbReference>
<accession>A0A381DLU5</accession>
<evidence type="ECO:0000313" key="4">
    <source>
        <dbReference type="EMBL" id="SUX11461.1"/>
    </source>
</evidence>
<dbReference type="EC" id="2.7.7.65" evidence="1"/>
<dbReference type="AlphaFoldDB" id="A0A381DLU5"/>
<evidence type="ECO:0000259" key="3">
    <source>
        <dbReference type="PROSITE" id="PS50887"/>
    </source>
</evidence>
<comment type="catalytic activity">
    <reaction evidence="2">
        <text>2 GTP = 3',3'-c-di-GMP + 2 diphosphate</text>
        <dbReference type="Rhea" id="RHEA:24898"/>
        <dbReference type="ChEBI" id="CHEBI:33019"/>
        <dbReference type="ChEBI" id="CHEBI:37565"/>
        <dbReference type="ChEBI" id="CHEBI:58805"/>
        <dbReference type="EC" id="2.7.7.65"/>
    </reaction>
</comment>
<evidence type="ECO:0000256" key="1">
    <source>
        <dbReference type="ARBA" id="ARBA00012528"/>
    </source>
</evidence>
<dbReference type="SUPFAM" id="SSF55073">
    <property type="entry name" value="Nucleotide cyclase"/>
    <property type="match status" value="1"/>
</dbReference>
<dbReference type="OrthoDB" id="9790367at2"/>
<dbReference type="RefSeq" id="WP_089182184.1">
    <property type="nucleotide sequence ID" value="NZ_CP043427.1"/>
</dbReference>
<keyword evidence="4" id="KW-0548">Nucleotidyltransferase</keyword>
<feature type="domain" description="GGDEF" evidence="3">
    <location>
        <begin position="274"/>
        <end position="410"/>
    </location>
</feature>
<dbReference type="STRING" id="32024.GCA_000788295_00781"/>